<evidence type="ECO:0000313" key="2">
    <source>
        <dbReference type="EMBL" id="KAF3808754.1"/>
    </source>
</evidence>
<dbReference type="EMBL" id="WVTB01000017">
    <property type="protein sequence ID" value="KAF3808754.1"/>
    <property type="molecule type" value="Genomic_DNA"/>
</dbReference>
<comment type="caution">
    <text evidence="2">The sequence shown here is derived from an EMBL/GenBank/DDBJ whole genome shotgun (WGS) entry which is preliminary data.</text>
</comment>
<dbReference type="InterPro" id="IPR010730">
    <property type="entry name" value="HET"/>
</dbReference>
<accession>A0A8H4CRN2</accession>
<proteinExistence type="predicted"/>
<dbReference type="PANTHER" id="PTHR33112:SF10">
    <property type="entry name" value="TOL"/>
    <property type="match status" value="1"/>
</dbReference>
<name>A0A8H4CRN2_COLGL</name>
<gene>
    <name evidence="2" type="ORF">GCG54_00010945</name>
</gene>
<keyword evidence="3" id="KW-1185">Reference proteome</keyword>
<evidence type="ECO:0000259" key="1">
    <source>
        <dbReference type="Pfam" id="PF06985"/>
    </source>
</evidence>
<dbReference type="PANTHER" id="PTHR33112">
    <property type="entry name" value="DOMAIN PROTEIN, PUTATIVE-RELATED"/>
    <property type="match status" value="1"/>
</dbReference>
<reference evidence="2" key="1">
    <citation type="journal article" date="2020" name="Phytopathology">
        <title>Genome sequence and comparative analysis of Colletotrichum gloeosporioides isolated from Liriodendron leaves.</title>
        <authorList>
            <person name="Fu F.F."/>
            <person name="Hao Z."/>
            <person name="Wang P."/>
            <person name="Lu Y."/>
            <person name="Xue L.J."/>
            <person name="Wei G."/>
            <person name="Tian Y."/>
            <person name="Baishi H."/>
            <person name="Xu H."/>
            <person name="Shi J."/>
            <person name="Cheng T."/>
            <person name="Wang G."/>
            <person name="Yi Y."/>
            <person name="Chen J."/>
        </authorList>
    </citation>
    <scope>NUCLEOTIDE SEQUENCE</scope>
    <source>
        <strain evidence="2">Lc1</strain>
    </source>
</reference>
<protein>
    <recommendedName>
        <fullName evidence="1">Heterokaryon incompatibility domain-containing protein</fullName>
    </recommendedName>
</protein>
<dbReference type="Proteomes" id="UP000613401">
    <property type="component" value="Unassembled WGS sequence"/>
</dbReference>
<dbReference type="AlphaFoldDB" id="A0A8H4CRN2"/>
<evidence type="ECO:0000313" key="3">
    <source>
        <dbReference type="Proteomes" id="UP000613401"/>
    </source>
</evidence>
<dbReference type="Pfam" id="PF06985">
    <property type="entry name" value="HET"/>
    <property type="match status" value="1"/>
</dbReference>
<dbReference type="RefSeq" id="XP_045267913.1">
    <property type="nucleotide sequence ID" value="XM_045410855.1"/>
</dbReference>
<reference evidence="2" key="2">
    <citation type="submission" date="2020-03" db="EMBL/GenBank/DDBJ databases">
        <authorList>
            <person name="Fu F.-F."/>
            <person name="Chen J."/>
        </authorList>
    </citation>
    <scope>NUCLEOTIDE SEQUENCE</scope>
    <source>
        <strain evidence="2">Lc1</strain>
    </source>
</reference>
<organism evidence="2 3">
    <name type="scientific">Colletotrichum gloeosporioides</name>
    <name type="common">Anthracnose fungus</name>
    <name type="synonym">Glomerella cingulata</name>
    <dbReference type="NCBI Taxonomy" id="474922"/>
    <lineage>
        <taxon>Eukaryota</taxon>
        <taxon>Fungi</taxon>
        <taxon>Dikarya</taxon>
        <taxon>Ascomycota</taxon>
        <taxon>Pezizomycotina</taxon>
        <taxon>Sordariomycetes</taxon>
        <taxon>Hypocreomycetidae</taxon>
        <taxon>Glomerellales</taxon>
        <taxon>Glomerellaceae</taxon>
        <taxon>Colletotrichum</taxon>
        <taxon>Colletotrichum gloeosporioides species complex</taxon>
    </lineage>
</organism>
<sequence length="669" mass="77250">MSRSNSWLCSICTQVIQTSSGRTGRDATSMPPGQSLERFRKAAADDCFICSKVWNLSQQHRRAWDCLPPESWSPFYYIIDKEEYPKNTLYQIRVWILYNDPTREQIEQATDVRFRLIPSIGSEYENLFVFSDIEESTGSSQTLDLAYSWFRECTSRHTRKCKAHPGQTEGWLPSRLIDIGSHGDTQWKLLITSTDAILSESLLYLTLSYRWGDDVQHELLTSSTMSQFRQGVEISSLPKTFQDTVIVARRLGIRYIWIDCLCIIQDSRDDWEAEAPEMRHVYANAACNIAASASYDADGGLFRSRDGRDIRPGLVTSTLASGHPETFYIFDKSYWDRHLLGGSLHRRGWVFQERFLGPRQLYFTQHQVLWECLEEHKCEGFPRGIPLHTSFKDTERLLKPFEERKQLDKTQKQGVDDHVMAFDALELWRDLVTAYSQCRFTRPEDKLYAFSGIAKLFQEVTGDRYLAGLWRSRVLHLLNWTVFTPRPRLSSQYWAPSWSWASVDGPFKMHMTAADYHFQVSVLDVDVTTRSGKQDVVDVTGGYIKLRGPLIAGHYSQESIDGQILIRLKDKNAHPISVLPFPDTTEIQFKGRGTINFLVLNAQERNCSVNGDSTYTKETDLICIILAPVSELDRIYKRIGWFSDRHRKRFSEIELVAAYQQHVEDIIII</sequence>
<dbReference type="GeneID" id="69018071"/>
<feature type="domain" description="Heterokaryon incompatibility" evidence="1">
    <location>
        <begin position="204"/>
        <end position="353"/>
    </location>
</feature>